<evidence type="ECO:0000313" key="3">
    <source>
        <dbReference type="EMBL" id="GAA1968684.1"/>
    </source>
</evidence>
<organism evidence="3 4">
    <name type="scientific">Terrabacter lapilli</name>
    <dbReference type="NCBI Taxonomy" id="436231"/>
    <lineage>
        <taxon>Bacteria</taxon>
        <taxon>Bacillati</taxon>
        <taxon>Actinomycetota</taxon>
        <taxon>Actinomycetes</taxon>
        <taxon>Micrococcales</taxon>
        <taxon>Intrasporangiaceae</taxon>
        <taxon>Terrabacter</taxon>
    </lineage>
</organism>
<dbReference type="RefSeq" id="WP_344058242.1">
    <property type="nucleotide sequence ID" value="NZ_BAAAPU010000003.1"/>
</dbReference>
<feature type="signal peptide" evidence="2">
    <location>
        <begin position="1"/>
        <end position="19"/>
    </location>
</feature>
<keyword evidence="2" id="KW-0732">Signal</keyword>
<feature type="region of interest" description="Disordered" evidence="1">
    <location>
        <begin position="46"/>
        <end position="73"/>
    </location>
</feature>
<comment type="caution">
    <text evidence="3">The sequence shown here is derived from an EMBL/GenBank/DDBJ whole genome shotgun (WGS) entry which is preliminary data.</text>
</comment>
<dbReference type="PROSITE" id="PS51257">
    <property type="entry name" value="PROKAR_LIPOPROTEIN"/>
    <property type="match status" value="1"/>
</dbReference>
<gene>
    <name evidence="3" type="ORF">GCM10009817_05800</name>
</gene>
<accession>A0ABP5CUL9</accession>
<dbReference type="Proteomes" id="UP001500013">
    <property type="component" value="Unassembled WGS sequence"/>
</dbReference>
<reference evidence="4" key="1">
    <citation type="journal article" date="2019" name="Int. J. Syst. Evol. Microbiol.">
        <title>The Global Catalogue of Microorganisms (GCM) 10K type strain sequencing project: providing services to taxonomists for standard genome sequencing and annotation.</title>
        <authorList>
            <consortium name="The Broad Institute Genomics Platform"/>
            <consortium name="The Broad Institute Genome Sequencing Center for Infectious Disease"/>
            <person name="Wu L."/>
            <person name="Ma J."/>
        </authorList>
    </citation>
    <scope>NUCLEOTIDE SEQUENCE [LARGE SCALE GENOMIC DNA]</scope>
    <source>
        <strain evidence="4">JCM 15628</strain>
    </source>
</reference>
<protein>
    <recommendedName>
        <fullName evidence="5">Lipoprotein</fullName>
    </recommendedName>
</protein>
<feature type="compositionally biased region" description="Low complexity" evidence="1">
    <location>
        <begin position="51"/>
        <end position="73"/>
    </location>
</feature>
<sequence>MGETVVRAAAAAAAVVVLAACGGTTVSCGACPGPLWLTVRRAPSTVPGPPASGVGSGPTAGMSASSSASSGAAPASVRVCVAGLPCEEKEWDEGDTVYLHPPRDVRPSDLDGRVVRVTVRGSGVELTGVGALVFHDGADGPCSCSYSTAEVQVGG</sequence>
<dbReference type="EMBL" id="BAAAPU010000003">
    <property type="protein sequence ID" value="GAA1968684.1"/>
    <property type="molecule type" value="Genomic_DNA"/>
</dbReference>
<feature type="chain" id="PRO_5046534310" description="Lipoprotein" evidence="2">
    <location>
        <begin position="20"/>
        <end position="155"/>
    </location>
</feature>
<evidence type="ECO:0000256" key="2">
    <source>
        <dbReference type="SAM" id="SignalP"/>
    </source>
</evidence>
<keyword evidence="4" id="KW-1185">Reference proteome</keyword>
<evidence type="ECO:0000313" key="4">
    <source>
        <dbReference type="Proteomes" id="UP001500013"/>
    </source>
</evidence>
<name>A0ABP5CUL9_9MICO</name>
<evidence type="ECO:0000256" key="1">
    <source>
        <dbReference type="SAM" id="MobiDB-lite"/>
    </source>
</evidence>
<evidence type="ECO:0008006" key="5">
    <source>
        <dbReference type="Google" id="ProtNLM"/>
    </source>
</evidence>
<proteinExistence type="predicted"/>